<proteinExistence type="predicted"/>
<gene>
    <name evidence="1" type="ORF">J2X78_004122</name>
</gene>
<evidence type="ECO:0000313" key="1">
    <source>
        <dbReference type="EMBL" id="MDR6785537.1"/>
    </source>
</evidence>
<keyword evidence="2" id="KW-1185">Reference proteome</keyword>
<reference evidence="1" key="1">
    <citation type="submission" date="2023-07" db="EMBL/GenBank/DDBJ databases">
        <title>Sorghum-associated microbial communities from plants grown in Nebraska, USA.</title>
        <authorList>
            <person name="Schachtman D."/>
        </authorList>
    </citation>
    <scope>NUCLEOTIDE SEQUENCE</scope>
    <source>
        <strain evidence="1">2697</strain>
    </source>
</reference>
<organism evidence="1 2">
    <name type="scientific">Pedobacter africanus</name>
    <dbReference type="NCBI Taxonomy" id="151894"/>
    <lineage>
        <taxon>Bacteria</taxon>
        <taxon>Pseudomonadati</taxon>
        <taxon>Bacteroidota</taxon>
        <taxon>Sphingobacteriia</taxon>
        <taxon>Sphingobacteriales</taxon>
        <taxon>Sphingobacteriaceae</taxon>
        <taxon>Pedobacter</taxon>
    </lineage>
</organism>
<dbReference type="Proteomes" id="UP001246858">
    <property type="component" value="Unassembled WGS sequence"/>
</dbReference>
<name>A0ACC6L271_9SPHI</name>
<sequence>MNKKLSLLLFSMLAFLTSSGQDKQGKDTGGQIQQISREQYNSISKEIKTFKYNPTYQVRFTAQFCTYEIYINDMLANFSFTTGNSAGEQHADIPQYILQSGPQEIKIKIYPKAIQDGKLEDKLRQEAAFSARIVHGEYGKTDWDSFTQVAALKVPIKGGENAIEYKTSFNAQVPYQSEGWKNGIDLSKEQKTDLIKEALSINQQFARAYRYKDIERIASMIYNREKEVTQSFFFRSGEPKSYDDGWEKIQKEADEIQKIKISVQYDLRYFGNGKVVALLQHQGEDRDFPVIEAETNEDYIYYALYLYRPKAGAPLKIIR</sequence>
<protein>
    <submittedName>
        <fullName evidence="1">Uncharacterized protein</fullName>
    </submittedName>
</protein>
<accession>A0ACC6L271</accession>
<comment type="caution">
    <text evidence="1">The sequence shown here is derived from an EMBL/GenBank/DDBJ whole genome shotgun (WGS) entry which is preliminary data.</text>
</comment>
<evidence type="ECO:0000313" key="2">
    <source>
        <dbReference type="Proteomes" id="UP001246858"/>
    </source>
</evidence>
<dbReference type="EMBL" id="JAVDTF010000004">
    <property type="protein sequence ID" value="MDR6785537.1"/>
    <property type="molecule type" value="Genomic_DNA"/>
</dbReference>